<sequence length="181" mass="21251">MQLSKPWCSDYCVHFNTFEEHREHSKSEQHVFKIQVRYSGPSIPRYVMEKAMENWDRVKELWNEPPEERTGDGLEFYLVEAPEFHEELCLFCRHTSSIFHENMAHMKICHSFTIRTLKSHGVQPITVCPTLPTPTEVPGREVIGDDHHMNEERQQECSIFGNRYTELSAKRSKRESLAGTL</sequence>
<accession>A0A8H4X524</accession>
<protein>
    <submittedName>
        <fullName evidence="1">Uncharacterized protein</fullName>
    </submittedName>
</protein>
<gene>
    <name evidence="1" type="ORF">FGADI_48</name>
</gene>
<evidence type="ECO:0000313" key="2">
    <source>
        <dbReference type="Proteomes" id="UP000604273"/>
    </source>
</evidence>
<evidence type="ECO:0000313" key="1">
    <source>
        <dbReference type="EMBL" id="KAF4961685.1"/>
    </source>
</evidence>
<dbReference type="AlphaFoldDB" id="A0A8H4X524"/>
<proteinExistence type="predicted"/>
<dbReference type="OrthoDB" id="19329at2759"/>
<dbReference type="Proteomes" id="UP000604273">
    <property type="component" value="Unassembled WGS sequence"/>
</dbReference>
<comment type="caution">
    <text evidence="1">The sequence shown here is derived from an EMBL/GenBank/DDBJ whole genome shotgun (WGS) entry which is preliminary data.</text>
</comment>
<keyword evidence="2" id="KW-1185">Reference proteome</keyword>
<name>A0A8H4X524_9HYPO</name>
<reference evidence="1" key="1">
    <citation type="journal article" date="2020" name="BMC Genomics">
        <title>Correction to: Identification and distribution of gene clusters required for synthesis of sphingolipid metabolism inhibitors in diverse species of the filamentous fungus Fusarium.</title>
        <authorList>
            <person name="Kim H.S."/>
            <person name="Lohmar J.M."/>
            <person name="Busman M."/>
            <person name="Brown D.W."/>
            <person name="Naumann T.A."/>
            <person name="Divon H.H."/>
            <person name="Lysoe E."/>
            <person name="Uhlig S."/>
            <person name="Proctor R.H."/>
        </authorList>
    </citation>
    <scope>NUCLEOTIDE SEQUENCE</scope>
    <source>
        <strain evidence="1">NRRL 45417</strain>
    </source>
</reference>
<reference evidence="1" key="2">
    <citation type="submission" date="2020-05" db="EMBL/GenBank/DDBJ databases">
        <authorList>
            <person name="Kim H.-S."/>
            <person name="Proctor R.H."/>
            <person name="Brown D.W."/>
        </authorList>
    </citation>
    <scope>NUCLEOTIDE SEQUENCE</scope>
    <source>
        <strain evidence="1">NRRL 45417</strain>
    </source>
</reference>
<dbReference type="EMBL" id="JABFAI010000001">
    <property type="protein sequence ID" value="KAF4961685.1"/>
    <property type="molecule type" value="Genomic_DNA"/>
</dbReference>
<organism evidence="1 2">
    <name type="scientific">Fusarium gaditjirri</name>
    <dbReference type="NCBI Taxonomy" id="282569"/>
    <lineage>
        <taxon>Eukaryota</taxon>
        <taxon>Fungi</taxon>
        <taxon>Dikarya</taxon>
        <taxon>Ascomycota</taxon>
        <taxon>Pezizomycotina</taxon>
        <taxon>Sordariomycetes</taxon>
        <taxon>Hypocreomycetidae</taxon>
        <taxon>Hypocreales</taxon>
        <taxon>Nectriaceae</taxon>
        <taxon>Fusarium</taxon>
        <taxon>Fusarium nisikadoi species complex</taxon>
    </lineage>
</organism>